<organism evidence="1 2">
    <name type="scientific">Mycena pura</name>
    <dbReference type="NCBI Taxonomy" id="153505"/>
    <lineage>
        <taxon>Eukaryota</taxon>
        <taxon>Fungi</taxon>
        <taxon>Dikarya</taxon>
        <taxon>Basidiomycota</taxon>
        <taxon>Agaricomycotina</taxon>
        <taxon>Agaricomycetes</taxon>
        <taxon>Agaricomycetidae</taxon>
        <taxon>Agaricales</taxon>
        <taxon>Marasmiineae</taxon>
        <taxon>Mycenaceae</taxon>
        <taxon>Mycena</taxon>
    </lineage>
</organism>
<protein>
    <submittedName>
        <fullName evidence="1">Uncharacterized protein</fullName>
    </submittedName>
</protein>
<dbReference type="EMBL" id="JARJCW010000050">
    <property type="protein sequence ID" value="KAJ7203493.1"/>
    <property type="molecule type" value="Genomic_DNA"/>
</dbReference>
<sequence>MDRSIDLLPQLIHALRWLVCTSGNGGPGGHREYMTAKYSYFNTPPGPEYGAVTIKIPKKMCSPGIKEASKKETAAAMLTASRVTGKRSQMGRNGRTASAAVSTSWLTANAGERQCGKTAAREYGMHGKMVVRRRERQMVRRIDWRENNSGSPSSMRQWFGESAAKQYDDGFGRFNGGPTKKPAHTVRRRREIEMALPGAKICPDIEQSPAGPVVP</sequence>
<gene>
    <name evidence="1" type="ORF">GGX14DRAFT_398658</name>
</gene>
<evidence type="ECO:0000313" key="1">
    <source>
        <dbReference type="EMBL" id="KAJ7203493.1"/>
    </source>
</evidence>
<reference evidence="1" key="1">
    <citation type="submission" date="2023-03" db="EMBL/GenBank/DDBJ databases">
        <title>Massive genome expansion in bonnet fungi (Mycena s.s.) driven by repeated elements and novel gene families across ecological guilds.</title>
        <authorList>
            <consortium name="Lawrence Berkeley National Laboratory"/>
            <person name="Harder C.B."/>
            <person name="Miyauchi S."/>
            <person name="Viragh M."/>
            <person name="Kuo A."/>
            <person name="Thoen E."/>
            <person name="Andreopoulos B."/>
            <person name="Lu D."/>
            <person name="Skrede I."/>
            <person name="Drula E."/>
            <person name="Henrissat B."/>
            <person name="Morin E."/>
            <person name="Kohler A."/>
            <person name="Barry K."/>
            <person name="LaButti K."/>
            <person name="Morin E."/>
            <person name="Salamov A."/>
            <person name="Lipzen A."/>
            <person name="Mereny Z."/>
            <person name="Hegedus B."/>
            <person name="Baldrian P."/>
            <person name="Stursova M."/>
            <person name="Weitz H."/>
            <person name="Taylor A."/>
            <person name="Grigoriev I.V."/>
            <person name="Nagy L.G."/>
            <person name="Martin F."/>
            <person name="Kauserud H."/>
        </authorList>
    </citation>
    <scope>NUCLEOTIDE SEQUENCE</scope>
    <source>
        <strain evidence="1">9144</strain>
    </source>
</reference>
<proteinExistence type="predicted"/>
<dbReference type="AlphaFoldDB" id="A0AAD6V9R9"/>
<name>A0AAD6V9R9_9AGAR</name>
<comment type="caution">
    <text evidence="1">The sequence shown here is derived from an EMBL/GenBank/DDBJ whole genome shotgun (WGS) entry which is preliminary data.</text>
</comment>
<dbReference type="Proteomes" id="UP001219525">
    <property type="component" value="Unassembled WGS sequence"/>
</dbReference>
<evidence type="ECO:0000313" key="2">
    <source>
        <dbReference type="Proteomes" id="UP001219525"/>
    </source>
</evidence>
<keyword evidence="2" id="KW-1185">Reference proteome</keyword>
<accession>A0AAD6V9R9</accession>